<dbReference type="Pfam" id="PF13905">
    <property type="entry name" value="Thioredoxin_8"/>
    <property type="match status" value="1"/>
</dbReference>
<evidence type="ECO:0000256" key="1">
    <source>
        <dbReference type="SAM" id="SignalP"/>
    </source>
</evidence>
<dbReference type="PANTHER" id="PTHR46472:SF1">
    <property type="entry name" value="NUCLEOREDOXIN"/>
    <property type="match status" value="1"/>
</dbReference>
<dbReference type="InterPro" id="IPR013766">
    <property type="entry name" value="Thioredoxin_domain"/>
</dbReference>
<keyword evidence="4" id="KW-1185">Reference proteome</keyword>
<organism evidence="3 4">
    <name type="scientific">Phragmitibacter flavus</name>
    <dbReference type="NCBI Taxonomy" id="2576071"/>
    <lineage>
        <taxon>Bacteria</taxon>
        <taxon>Pseudomonadati</taxon>
        <taxon>Verrucomicrobiota</taxon>
        <taxon>Verrucomicrobiia</taxon>
        <taxon>Verrucomicrobiales</taxon>
        <taxon>Verrucomicrobiaceae</taxon>
        <taxon>Phragmitibacter</taxon>
    </lineage>
</organism>
<keyword evidence="1" id="KW-0732">Signal</keyword>
<dbReference type="OrthoDB" id="9812978at2"/>
<feature type="signal peptide" evidence="1">
    <location>
        <begin position="1"/>
        <end position="20"/>
    </location>
</feature>
<protein>
    <submittedName>
        <fullName evidence="3">Redoxin domain-containing protein</fullName>
    </submittedName>
</protein>
<dbReference type="SUPFAM" id="SSF52833">
    <property type="entry name" value="Thioredoxin-like"/>
    <property type="match status" value="1"/>
</dbReference>
<dbReference type="Gene3D" id="3.40.30.10">
    <property type="entry name" value="Glutaredoxin"/>
    <property type="match status" value="1"/>
</dbReference>
<dbReference type="GO" id="GO:0030178">
    <property type="term" value="P:negative regulation of Wnt signaling pathway"/>
    <property type="evidence" value="ECO:0007669"/>
    <property type="project" value="TreeGrafter"/>
</dbReference>
<dbReference type="AlphaFoldDB" id="A0A5R8KL83"/>
<reference evidence="3 4" key="1">
    <citation type="submission" date="2019-05" db="EMBL/GenBank/DDBJ databases">
        <title>Verrucobacter flavum gen. nov., sp. nov. a new member of the family Verrucomicrobiaceae.</title>
        <authorList>
            <person name="Szuroczki S."/>
            <person name="Abbaszade G."/>
            <person name="Szabo A."/>
            <person name="Felfoldi T."/>
            <person name="Schumann P."/>
            <person name="Boka K."/>
            <person name="Keki Z."/>
            <person name="Toumi M."/>
            <person name="Toth E."/>
        </authorList>
    </citation>
    <scope>NUCLEOTIDE SEQUENCE [LARGE SCALE GENOMIC DNA]</scope>
    <source>
        <strain evidence="3 4">MG-N-17</strain>
    </source>
</reference>
<comment type="caution">
    <text evidence="3">The sequence shown here is derived from an EMBL/GenBank/DDBJ whole genome shotgun (WGS) entry which is preliminary data.</text>
</comment>
<feature type="chain" id="PRO_5024455202" evidence="1">
    <location>
        <begin position="21"/>
        <end position="245"/>
    </location>
</feature>
<dbReference type="GO" id="GO:0031397">
    <property type="term" value="P:negative regulation of protein ubiquitination"/>
    <property type="evidence" value="ECO:0007669"/>
    <property type="project" value="TreeGrafter"/>
</dbReference>
<evidence type="ECO:0000313" key="3">
    <source>
        <dbReference type="EMBL" id="TLD72775.1"/>
    </source>
</evidence>
<dbReference type="EMBL" id="VAUV01000001">
    <property type="protein sequence ID" value="TLD72775.1"/>
    <property type="molecule type" value="Genomic_DNA"/>
</dbReference>
<dbReference type="PROSITE" id="PS51352">
    <property type="entry name" value="THIOREDOXIN_2"/>
    <property type="match status" value="1"/>
</dbReference>
<dbReference type="Gene3D" id="2.30.30.700">
    <property type="entry name" value="SLA1 homology domain 1"/>
    <property type="match status" value="1"/>
</dbReference>
<proteinExistence type="predicted"/>
<dbReference type="InterPro" id="IPR036249">
    <property type="entry name" value="Thioredoxin-like_sf"/>
</dbReference>
<feature type="domain" description="Thioredoxin" evidence="2">
    <location>
        <begin position="77"/>
        <end position="245"/>
    </location>
</feature>
<accession>A0A5R8KL83</accession>
<dbReference type="GO" id="GO:0004791">
    <property type="term" value="F:thioredoxin-disulfide reductase (NADPH) activity"/>
    <property type="evidence" value="ECO:0007669"/>
    <property type="project" value="TreeGrafter"/>
</dbReference>
<dbReference type="Proteomes" id="UP000306196">
    <property type="component" value="Unassembled WGS sequence"/>
</dbReference>
<sequence length="245" mass="27071">MKTTYLLLLLFGLGSLSLQAREWTNQAGVKIQAELVTVKGAAGNEVAVLKLANGQTYDVALSQLSAEDQEFARTEAVRLAATTPTAAVPGTSSEEFSALGTQLKSKLVAVDGRRVGKYEMSAEPEYYAFYFTASWCPPCRTFTPKLVEFYNQHAQKKSKFEVVMVSRDDSEKSMEEYMKESTMPWPAIAFRHVERLKEVQAYAGKGIPCLVLVDREGKVLSHSYEGSNYVGPTKVMRDLADKVGS</sequence>
<evidence type="ECO:0000259" key="2">
    <source>
        <dbReference type="PROSITE" id="PS51352"/>
    </source>
</evidence>
<dbReference type="PANTHER" id="PTHR46472">
    <property type="entry name" value="NUCLEOREDOXIN"/>
    <property type="match status" value="1"/>
</dbReference>
<dbReference type="RefSeq" id="WP_138084397.1">
    <property type="nucleotide sequence ID" value="NZ_VAUV01000001.1"/>
</dbReference>
<dbReference type="InterPro" id="IPR012336">
    <property type="entry name" value="Thioredoxin-like_fold"/>
</dbReference>
<evidence type="ECO:0000313" key="4">
    <source>
        <dbReference type="Proteomes" id="UP000306196"/>
    </source>
</evidence>
<name>A0A5R8KL83_9BACT</name>
<gene>
    <name evidence="3" type="ORF">FEM03_01495</name>
</gene>